<name>A0AB34G577_9HYPO</name>
<keyword evidence="5" id="KW-1185">Reference proteome</keyword>
<dbReference type="SUPFAM" id="SSF51735">
    <property type="entry name" value="NAD(P)-binding Rossmann-fold domains"/>
    <property type="match status" value="1"/>
</dbReference>
<keyword evidence="2" id="KW-0560">Oxidoreductase</keyword>
<organism evidence="4 5">
    <name type="scientific">Purpureocillium lavendulum</name>
    <dbReference type="NCBI Taxonomy" id="1247861"/>
    <lineage>
        <taxon>Eukaryota</taxon>
        <taxon>Fungi</taxon>
        <taxon>Dikarya</taxon>
        <taxon>Ascomycota</taxon>
        <taxon>Pezizomycotina</taxon>
        <taxon>Sordariomycetes</taxon>
        <taxon>Hypocreomycetidae</taxon>
        <taxon>Hypocreales</taxon>
        <taxon>Ophiocordycipitaceae</taxon>
        <taxon>Purpureocillium</taxon>
    </lineage>
</organism>
<evidence type="ECO:0000313" key="4">
    <source>
        <dbReference type="EMBL" id="KAJ6446863.1"/>
    </source>
</evidence>
<dbReference type="InterPro" id="IPR002347">
    <property type="entry name" value="SDR_fam"/>
</dbReference>
<dbReference type="Proteomes" id="UP001163105">
    <property type="component" value="Unassembled WGS sequence"/>
</dbReference>
<dbReference type="Gene3D" id="3.40.50.720">
    <property type="entry name" value="NAD(P)-binding Rossmann-like Domain"/>
    <property type="match status" value="1"/>
</dbReference>
<evidence type="ECO:0000313" key="5">
    <source>
        <dbReference type="Proteomes" id="UP001163105"/>
    </source>
</evidence>
<proteinExistence type="inferred from homology"/>
<dbReference type="GO" id="GO:0016616">
    <property type="term" value="F:oxidoreductase activity, acting on the CH-OH group of donors, NAD or NADP as acceptor"/>
    <property type="evidence" value="ECO:0007669"/>
    <property type="project" value="TreeGrafter"/>
</dbReference>
<dbReference type="PANTHER" id="PTHR44229:SF4">
    <property type="entry name" value="15-HYDROXYPROSTAGLANDIN DEHYDROGENASE [NAD(+)]"/>
    <property type="match status" value="1"/>
</dbReference>
<dbReference type="Pfam" id="PF00106">
    <property type="entry name" value="adh_short"/>
    <property type="match status" value="1"/>
</dbReference>
<sequence length="308" mass="32660">MALSVEGKHALITGAGSEGHANGYGAVDTGISLAFAQRLLQEGCSVVIGDLKLGAEAEALLGSYPHPPPAAGRPSAIFHKTDVTSWPQLASLFAAALAAFPTLDIVVPGAGLYDPPWSSFWQPPRTATNPDSASRDKADGEFGHYAVIDVNLVAPIRMSQLAIGHWTKRGQRGCIVHVGSVAGYLAEAASPLYFASKHGLHGFVRSLGDLRDELGIRTGIWYQDPGRADEILQGCKWLTVDEIVQAMFDLTVKAEYGNGTILEVTPGATRVVPMFNAPPPKPGAVHMPAMGAFHEKLFDDLRSSGLDV</sequence>
<gene>
    <name evidence="4" type="ORF">O9K51_01636</name>
</gene>
<evidence type="ECO:0000256" key="2">
    <source>
        <dbReference type="ARBA" id="ARBA00023002"/>
    </source>
</evidence>
<dbReference type="AlphaFoldDB" id="A0AB34G577"/>
<dbReference type="PRINTS" id="PR00080">
    <property type="entry name" value="SDRFAMILY"/>
</dbReference>
<dbReference type="PANTHER" id="PTHR44229">
    <property type="entry name" value="15-HYDROXYPROSTAGLANDIN DEHYDROGENASE [NAD(+)]"/>
    <property type="match status" value="1"/>
</dbReference>
<dbReference type="EMBL" id="JAQHRD010000001">
    <property type="protein sequence ID" value="KAJ6446863.1"/>
    <property type="molecule type" value="Genomic_DNA"/>
</dbReference>
<accession>A0AB34G577</accession>
<reference evidence="4" key="1">
    <citation type="submission" date="2023-01" db="EMBL/GenBank/DDBJ databases">
        <title>The growth and conidiation of Purpureocillium lavendulum are regulated by nitrogen source and histone H3K14 acetylation.</title>
        <authorList>
            <person name="Tang P."/>
            <person name="Han J."/>
            <person name="Zhang C."/>
            <person name="Tang P."/>
            <person name="Qi F."/>
            <person name="Zhang K."/>
            <person name="Liang L."/>
        </authorList>
    </citation>
    <scope>NUCLEOTIDE SEQUENCE</scope>
    <source>
        <strain evidence="4">YMF1.00683</strain>
    </source>
</reference>
<dbReference type="InterPro" id="IPR036291">
    <property type="entry name" value="NAD(P)-bd_dom_sf"/>
</dbReference>
<protein>
    <submittedName>
        <fullName evidence="4">Short chain dehydrogenase</fullName>
    </submittedName>
</protein>
<dbReference type="GO" id="GO:0005737">
    <property type="term" value="C:cytoplasm"/>
    <property type="evidence" value="ECO:0007669"/>
    <property type="project" value="TreeGrafter"/>
</dbReference>
<comment type="caution">
    <text evidence="4">The sequence shown here is derived from an EMBL/GenBank/DDBJ whole genome shotgun (WGS) entry which is preliminary data.</text>
</comment>
<evidence type="ECO:0000256" key="3">
    <source>
        <dbReference type="RuleBase" id="RU000363"/>
    </source>
</evidence>
<dbReference type="PRINTS" id="PR00081">
    <property type="entry name" value="GDHRDH"/>
</dbReference>
<comment type="similarity">
    <text evidence="1 3">Belongs to the short-chain dehydrogenases/reductases (SDR) family.</text>
</comment>
<evidence type="ECO:0000256" key="1">
    <source>
        <dbReference type="ARBA" id="ARBA00006484"/>
    </source>
</evidence>